<dbReference type="InterPro" id="IPR029058">
    <property type="entry name" value="AB_hydrolase_fold"/>
</dbReference>
<name>A0A0M3ALD9_9SPHN</name>
<dbReference type="STRING" id="56193.YP76_25935"/>
<evidence type="ECO:0000256" key="1">
    <source>
        <dbReference type="ARBA" id="ARBA00022801"/>
    </source>
</evidence>
<keyword evidence="1" id="KW-0378">Hydrolase</keyword>
<gene>
    <name evidence="4" type="ORF">YP76_25935</name>
</gene>
<dbReference type="GO" id="GO:0006508">
    <property type="term" value="P:proteolysis"/>
    <property type="evidence" value="ECO:0007669"/>
    <property type="project" value="InterPro"/>
</dbReference>
<evidence type="ECO:0000313" key="4">
    <source>
        <dbReference type="EMBL" id="KKW89364.1"/>
    </source>
</evidence>
<comment type="caution">
    <text evidence="4">The sequence shown here is derived from an EMBL/GenBank/DDBJ whole genome shotgun (WGS) entry which is preliminary data.</text>
</comment>
<dbReference type="RefSeq" id="WP_046766258.1">
    <property type="nucleotide sequence ID" value="NZ_LBIC01000022.1"/>
</dbReference>
<accession>A0A0M3ALD9</accession>
<dbReference type="PANTHER" id="PTHR42776:SF28">
    <property type="entry name" value="GLUTAMYL ENDOPEPTIDASE, CHLOROPLASTIC-RELATED"/>
    <property type="match status" value="1"/>
</dbReference>
<dbReference type="Gene3D" id="2.120.10.30">
    <property type="entry name" value="TolB, C-terminal domain"/>
    <property type="match status" value="1"/>
</dbReference>
<proteinExistence type="predicted"/>
<dbReference type="InterPro" id="IPR001375">
    <property type="entry name" value="Peptidase_S9_cat"/>
</dbReference>
<dbReference type="Proteomes" id="UP000033874">
    <property type="component" value="Unassembled WGS sequence"/>
</dbReference>
<keyword evidence="5" id="KW-1185">Reference proteome</keyword>
<evidence type="ECO:0000259" key="3">
    <source>
        <dbReference type="Pfam" id="PF00326"/>
    </source>
</evidence>
<dbReference type="EMBL" id="LBIC01000022">
    <property type="protein sequence ID" value="KKW89364.1"/>
    <property type="molecule type" value="Genomic_DNA"/>
</dbReference>
<dbReference type="PATRIC" id="fig|56193.3.peg.5479"/>
<protein>
    <recommendedName>
        <fullName evidence="3">Peptidase S9 prolyl oligopeptidase catalytic domain-containing protein</fullName>
    </recommendedName>
</protein>
<feature type="domain" description="Peptidase S9 prolyl oligopeptidase catalytic" evidence="3">
    <location>
        <begin position="622"/>
        <end position="797"/>
    </location>
</feature>
<evidence type="ECO:0000313" key="5">
    <source>
        <dbReference type="Proteomes" id="UP000033874"/>
    </source>
</evidence>
<dbReference type="AlphaFoldDB" id="A0A0M3ALD9"/>
<evidence type="ECO:0000256" key="2">
    <source>
        <dbReference type="SAM" id="SignalP"/>
    </source>
</evidence>
<keyword evidence="2" id="KW-0732">Signal</keyword>
<dbReference type="SUPFAM" id="SSF53474">
    <property type="entry name" value="alpha/beta-Hydrolases"/>
    <property type="match status" value="1"/>
</dbReference>
<sequence>MRFPWLAALCLAMAGIADARPYGVDDMLRVESYGQALIDPDGRWVVIDRYRRYDSAASYRYDGFTRRGLGVVMRLDLQHGGRLEPLFSQDDGAGYWIASLSPSAKRLAVFRLKDEMLSLGIVDMATREVRWLLQHPVTSLLHPAPDWLDDQRLLLVAADSPALPWPFATGSRYQAEVIPLWARTARGQEPGVSVVGGTGEAAPLPQRRLLMIDVETGQTTQLGDGPIADVAISPDGASIALLREGPEPVIPLNVPVRSSDQNRQYRLSVLRTKGGLEREACIGCDIQPGFLEWAPRSDRLMFFARAPGQDWAAGELRLFDARTGRIRAAFDDVTPFLPPDDSGVRLVRAGWWGEVPLVFGQRGGRSSRWSAPRAAASINKALERLPCQPPLLQAGSARLLLACPDGLWTMDRTGNSRRIIKGGPISMPRSTSESFDIGIRANHRSITAISDDAPIVIPQGAQAQLRWLGWANRTTDHTTDPITRLLFGSRRAGIALLITRDACGVGRLMASGPAGIREIDRTNAHLADVDLPDMRPLTNPATGLTDWLIRPAGNRSKPLPLIVVPYPGMTFTMDRRPAVAPDMVAASVNPLLLTSLGYAVLMPSLVDARDGMDRGATLGTQVEQAVDRAIATGLIDSERVAVYGHSFGGYTSLKIATQSHRFRAYIASAAPSDLAIQHGALSPADRVALEEGFPLTVGFGWAEGGQGSMQTGPQAAPERYRLSSPYYQADAISDPVLLIHGDIDPVLAINSERMFTQLHRRGRDVTLLRYWGEAHNLRSPGNIRDMWQHIAAWLGDRLAVGGSLKPSAAPTIPSPPALRAANDHRARAALHRSALAPALRGR</sequence>
<organism evidence="4 5">
    <name type="scientific">Sphingobium chungbukense</name>
    <dbReference type="NCBI Taxonomy" id="56193"/>
    <lineage>
        <taxon>Bacteria</taxon>
        <taxon>Pseudomonadati</taxon>
        <taxon>Pseudomonadota</taxon>
        <taxon>Alphaproteobacteria</taxon>
        <taxon>Sphingomonadales</taxon>
        <taxon>Sphingomonadaceae</taxon>
        <taxon>Sphingobium</taxon>
    </lineage>
</organism>
<feature type="signal peptide" evidence="2">
    <location>
        <begin position="1"/>
        <end position="19"/>
    </location>
</feature>
<dbReference type="InterPro" id="IPR011042">
    <property type="entry name" value="6-blade_b-propeller_TolB-like"/>
</dbReference>
<dbReference type="PANTHER" id="PTHR42776">
    <property type="entry name" value="SERINE PEPTIDASE S9 FAMILY MEMBER"/>
    <property type="match status" value="1"/>
</dbReference>
<feature type="chain" id="PRO_5005650363" description="Peptidase S9 prolyl oligopeptidase catalytic domain-containing protein" evidence="2">
    <location>
        <begin position="20"/>
        <end position="842"/>
    </location>
</feature>
<dbReference type="GO" id="GO:0004252">
    <property type="term" value="F:serine-type endopeptidase activity"/>
    <property type="evidence" value="ECO:0007669"/>
    <property type="project" value="TreeGrafter"/>
</dbReference>
<dbReference type="Gene3D" id="3.40.50.1820">
    <property type="entry name" value="alpha/beta hydrolase"/>
    <property type="match status" value="1"/>
</dbReference>
<reference evidence="4 5" key="1">
    <citation type="submission" date="2015-04" db="EMBL/GenBank/DDBJ databases">
        <title>Genome sequence of aromatic hydrocarbons-degrading Sphingobium chungbukense DJ77.</title>
        <authorList>
            <person name="Kim Y.-C."/>
            <person name="Chae J.-C."/>
        </authorList>
    </citation>
    <scope>NUCLEOTIDE SEQUENCE [LARGE SCALE GENOMIC DNA]</scope>
    <source>
        <strain evidence="4 5">DJ77</strain>
    </source>
</reference>
<dbReference type="SUPFAM" id="SSF69304">
    <property type="entry name" value="Tricorn protease N-terminal domain"/>
    <property type="match status" value="1"/>
</dbReference>
<dbReference type="Pfam" id="PF00326">
    <property type="entry name" value="Peptidase_S9"/>
    <property type="match status" value="1"/>
</dbReference>